<dbReference type="InterPro" id="IPR000182">
    <property type="entry name" value="GNAT_dom"/>
</dbReference>
<feature type="domain" description="N-acetyltransferase" evidence="3">
    <location>
        <begin position="2"/>
        <end position="159"/>
    </location>
</feature>
<reference evidence="5" key="1">
    <citation type="submission" date="2017-08" db="EMBL/GenBank/DDBJ databases">
        <authorList>
            <person name="Varghese N."/>
            <person name="Submissions S."/>
        </authorList>
    </citation>
    <scope>NUCLEOTIDE SEQUENCE [LARGE SCALE GENOMIC DNA]</scope>
    <source>
        <strain evidence="5">DSM 4725</strain>
    </source>
</reference>
<evidence type="ECO:0000256" key="2">
    <source>
        <dbReference type="ARBA" id="ARBA00023315"/>
    </source>
</evidence>
<keyword evidence="5" id="KW-1185">Reference proteome</keyword>
<dbReference type="Pfam" id="PF00583">
    <property type="entry name" value="Acetyltransf_1"/>
    <property type="match status" value="1"/>
</dbReference>
<dbReference type="OrthoDB" id="9795199at2"/>
<dbReference type="CDD" id="cd04301">
    <property type="entry name" value="NAT_SF"/>
    <property type="match status" value="1"/>
</dbReference>
<keyword evidence="2" id="KW-0012">Acyltransferase</keyword>
<name>A0A285V8S5_9ACTN</name>
<dbReference type="SUPFAM" id="SSF55729">
    <property type="entry name" value="Acyl-CoA N-acyltransferases (Nat)"/>
    <property type="match status" value="1"/>
</dbReference>
<dbReference type="AlphaFoldDB" id="A0A285V8S5"/>
<dbReference type="Proteomes" id="UP000219435">
    <property type="component" value="Unassembled WGS sequence"/>
</dbReference>
<dbReference type="GO" id="GO:0005840">
    <property type="term" value="C:ribosome"/>
    <property type="evidence" value="ECO:0007669"/>
    <property type="project" value="UniProtKB-KW"/>
</dbReference>
<dbReference type="EMBL" id="OBQI01000005">
    <property type="protein sequence ID" value="SOC50525.1"/>
    <property type="molecule type" value="Genomic_DNA"/>
</dbReference>
<organism evidence="4 5">
    <name type="scientific">Blastococcus aggregatus</name>
    <dbReference type="NCBI Taxonomy" id="38502"/>
    <lineage>
        <taxon>Bacteria</taxon>
        <taxon>Bacillati</taxon>
        <taxon>Actinomycetota</taxon>
        <taxon>Actinomycetes</taxon>
        <taxon>Geodermatophilales</taxon>
        <taxon>Geodermatophilaceae</taxon>
        <taxon>Blastococcus</taxon>
    </lineage>
</organism>
<dbReference type="InterPro" id="IPR050832">
    <property type="entry name" value="Bact_Acetyltransf"/>
</dbReference>
<gene>
    <name evidence="4" type="ORF">SAMN05660748_3275</name>
</gene>
<dbReference type="Gene3D" id="3.40.630.30">
    <property type="match status" value="1"/>
</dbReference>
<dbReference type="PANTHER" id="PTHR43877">
    <property type="entry name" value="AMINOALKYLPHOSPHONATE N-ACETYLTRANSFERASE-RELATED-RELATED"/>
    <property type="match status" value="1"/>
</dbReference>
<proteinExistence type="predicted"/>
<evidence type="ECO:0000313" key="4">
    <source>
        <dbReference type="EMBL" id="SOC50525.1"/>
    </source>
</evidence>
<dbReference type="GO" id="GO:0016747">
    <property type="term" value="F:acyltransferase activity, transferring groups other than amino-acyl groups"/>
    <property type="evidence" value="ECO:0007669"/>
    <property type="project" value="InterPro"/>
</dbReference>
<sequence>MIRIRPAVPADGPRLVFLDRATWSPENAVAPLPADDADFFERRPPGDVLVAEDAGGVVGYTQFGRPTPLASNEHVLHIQGLAVDPPAQRRGVARQLLDAAAEEAARRGVRKLGLRVLGGNTAARALYESAGFEVEGVLREEFLLGGRYVDDVLMARRLT</sequence>
<dbReference type="InterPro" id="IPR016181">
    <property type="entry name" value="Acyl_CoA_acyltransferase"/>
</dbReference>
<dbReference type="RefSeq" id="WP_097196091.1">
    <property type="nucleotide sequence ID" value="NZ_OBQI01000005.1"/>
</dbReference>
<evidence type="ECO:0000313" key="5">
    <source>
        <dbReference type="Proteomes" id="UP000219435"/>
    </source>
</evidence>
<evidence type="ECO:0000256" key="1">
    <source>
        <dbReference type="ARBA" id="ARBA00022679"/>
    </source>
</evidence>
<accession>A0A285V8S5</accession>
<keyword evidence="4" id="KW-0689">Ribosomal protein</keyword>
<keyword evidence="1" id="KW-0808">Transferase</keyword>
<keyword evidence="4" id="KW-0687">Ribonucleoprotein</keyword>
<protein>
    <submittedName>
        <fullName evidence="4">Ribosomal protein S18 acetylase RimI</fullName>
    </submittedName>
</protein>
<evidence type="ECO:0000259" key="3">
    <source>
        <dbReference type="PROSITE" id="PS51186"/>
    </source>
</evidence>
<dbReference type="PROSITE" id="PS51186">
    <property type="entry name" value="GNAT"/>
    <property type="match status" value="1"/>
</dbReference>